<dbReference type="Gene3D" id="2.60.120.780">
    <property type="entry name" value="PINIT domain"/>
    <property type="match status" value="1"/>
</dbReference>
<proteinExistence type="inferred from homology"/>
<dbReference type="GO" id="GO:0005801">
    <property type="term" value="C:cis-Golgi network"/>
    <property type="evidence" value="ECO:0007669"/>
    <property type="project" value="TreeGrafter"/>
</dbReference>
<dbReference type="PANTHER" id="PTHR12817:SF0">
    <property type="entry name" value="GEO08327P1"/>
    <property type="match status" value="1"/>
</dbReference>
<dbReference type="CDD" id="cd16792">
    <property type="entry name" value="SP-RING_Siz-like"/>
    <property type="match status" value="1"/>
</dbReference>
<feature type="compositionally biased region" description="Polar residues" evidence="8">
    <location>
        <begin position="564"/>
        <end position="573"/>
    </location>
</feature>
<dbReference type="GO" id="GO:0005802">
    <property type="term" value="C:trans-Golgi network"/>
    <property type="evidence" value="ECO:0007669"/>
    <property type="project" value="TreeGrafter"/>
</dbReference>
<dbReference type="EMBL" id="JAGPXD010000006">
    <property type="protein sequence ID" value="KAH7349511.1"/>
    <property type="molecule type" value="Genomic_DNA"/>
</dbReference>
<dbReference type="GO" id="GO:0008270">
    <property type="term" value="F:zinc ion binding"/>
    <property type="evidence" value="ECO:0007669"/>
    <property type="project" value="UniProtKB-KW"/>
</dbReference>
<dbReference type="UniPathway" id="UPA00886"/>
<evidence type="ECO:0000256" key="3">
    <source>
        <dbReference type="ARBA" id="ARBA00006218"/>
    </source>
</evidence>
<dbReference type="Pfam" id="PF14324">
    <property type="entry name" value="PINIT"/>
    <property type="match status" value="1"/>
</dbReference>
<evidence type="ECO:0000256" key="2">
    <source>
        <dbReference type="ARBA" id="ARBA00005383"/>
    </source>
</evidence>
<evidence type="ECO:0000313" key="12">
    <source>
        <dbReference type="Proteomes" id="UP000813385"/>
    </source>
</evidence>
<evidence type="ECO:0000256" key="4">
    <source>
        <dbReference type="ARBA" id="ARBA00022723"/>
    </source>
</evidence>
<dbReference type="InterPro" id="IPR007194">
    <property type="entry name" value="TRAPP_component"/>
</dbReference>
<feature type="region of interest" description="Disordered" evidence="8">
    <location>
        <begin position="437"/>
        <end position="510"/>
    </location>
</feature>
<comment type="similarity">
    <text evidence="3">Belongs to the TRAPP small subunits family. BET3 subfamily.</text>
</comment>
<evidence type="ECO:0000259" key="9">
    <source>
        <dbReference type="PROSITE" id="PS51044"/>
    </source>
</evidence>
<dbReference type="GO" id="GO:0016925">
    <property type="term" value="P:protein sumoylation"/>
    <property type="evidence" value="ECO:0007669"/>
    <property type="project" value="UniProtKB-UniPathway"/>
</dbReference>
<dbReference type="InterPro" id="IPR038654">
    <property type="entry name" value="PINIT_sf"/>
</dbReference>
<dbReference type="PANTHER" id="PTHR12817">
    <property type="entry name" value="TRAFFICKING PROTEIN PARTICLE COMPLEX SUBUNIT 6B"/>
    <property type="match status" value="1"/>
</dbReference>
<evidence type="ECO:0000256" key="6">
    <source>
        <dbReference type="ARBA" id="ARBA00022833"/>
    </source>
</evidence>
<dbReference type="OrthoDB" id="28127at2759"/>
<accession>A0A8K0T5Q2</accession>
<dbReference type="GO" id="GO:0030008">
    <property type="term" value="C:TRAPP complex"/>
    <property type="evidence" value="ECO:0007669"/>
    <property type="project" value="TreeGrafter"/>
</dbReference>
<dbReference type="CDD" id="cd14944">
    <property type="entry name" value="TRAPPC6A_Trs33"/>
    <property type="match status" value="1"/>
</dbReference>
<name>A0A8K0T5Q2_9PEZI</name>
<evidence type="ECO:0000256" key="7">
    <source>
        <dbReference type="PROSITE-ProRule" id="PRU00452"/>
    </source>
</evidence>
<keyword evidence="5 7" id="KW-0863">Zinc-finger</keyword>
<feature type="region of interest" description="Disordered" evidence="8">
    <location>
        <begin position="528"/>
        <end position="573"/>
    </location>
</feature>
<evidence type="ECO:0000259" key="10">
    <source>
        <dbReference type="PROSITE" id="PS51466"/>
    </source>
</evidence>
<evidence type="ECO:0000256" key="8">
    <source>
        <dbReference type="SAM" id="MobiDB-lite"/>
    </source>
</evidence>
<dbReference type="SUPFAM" id="SSF111126">
    <property type="entry name" value="Ligand-binding domain in the NO signalling and Golgi transport"/>
    <property type="match status" value="1"/>
</dbReference>
<keyword evidence="12" id="KW-1185">Reference proteome</keyword>
<evidence type="ECO:0000256" key="1">
    <source>
        <dbReference type="ARBA" id="ARBA00004718"/>
    </source>
</evidence>
<dbReference type="PROSITE" id="PS51044">
    <property type="entry name" value="ZF_SP_RING"/>
    <property type="match status" value="1"/>
</dbReference>
<dbReference type="InterPro" id="IPR023321">
    <property type="entry name" value="PINIT"/>
</dbReference>
<dbReference type="Proteomes" id="UP000813385">
    <property type="component" value="Unassembled WGS sequence"/>
</dbReference>
<dbReference type="PROSITE" id="PS51466">
    <property type="entry name" value="PINIT"/>
    <property type="match status" value="1"/>
</dbReference>
<feature type="domain" description="SP-RING-type" evidence="9">
    <location>
        <begin position="301"/>
        <end position="386"/>
    </location>
</feature>
<dbReference type="Gene3D" id="3.30.1380.20">
    <property type="entry name" value="Trafficking protein particle complex subunit 3"/>
    <property type="match status" value="1"/>
</dbReference>
<organism evidence="11 12">
    <name type="scientific">Plectosphaerella cucumerina</name>
    <dbReference type="NCBI Taxonomy" id="40658"/>
    <lineage>
        <taxon>Eukaryota</taxon>
        <taxon>Fungi</taxon>
        <taxon>Dikarya</taxon>
        <taxon>Ascomycota</taxon>
        <taxon>Pezizomycotina</taxon>
        <taxon>Sordariomycetes</taxon>
        <taxon>Hypocreomycetidae</taxon>
        <taxon>Glomerellales</taxon>
        <taxon>Plectosphaerellaceae</taxon>
        <taxon>Plectosphaerella</taxon>
    </lineage>
</organism>
<dbReference type="GO" id="GO:0006888">
    <property type="term" value="P:endoplasmic reticulum to Golgi vesicle-mediated transport"/>
    <property type="evidence" value="ECO:0007669"/>
    <property type="project" value="TreeGrafter"/>
</dbReference>
<comment type="pathway">
    <text evidence="1">Protein modification; protein sumoylation.</text>
</comment>
<dbReference type="InterPro" id="IPR024096">
    <property type="entry name" value="NO_sig/Golgi_transp_ligand-bd"/>
</dbReference>
<dbReference type="InterPro" id="IPR031141">
    <property type="entry name" value="SIZ1/2_SP-RING"/>
</dbReference>
<reference evidence="11" key="1">
    <citation type="journal article" date="2021" name="Nat. Commun.">
        <title>Genetic determinants of endophytism in the Arabidopsis root mycobiome.</title>
        <authorList>
            <person name="Mesny F."/>
            <person name="Miyauchi S."/>
            <person name="Thiergart T."/>
            <person name="Pickel B."/>
            <person name="Atanasova L."/>
            <person name="Karlsson M."/>
            <person name="Huettel B."/>
            <person name="Barry K.W."/>
            <person name="Haridas S."/>
            <person name="Chen C."/>
            <person name="Bauer D."/>
            <person name="Andreopoulos W."/>
            <person name="Pangilinan J."/>
            <person name="LaButti K."/>
            <person name="Riley R."/>
            <person name="Lipzen A."/>
            <person name="Clum A."/>
            <person name="Drula E."/>
            <person name="Henrissat B."/>
            <person name="Kohler A."/>
            <person name="Grigoriev I.V."/>
            <person name="Martin F.M."/>
            <person name="Hacquard S."/>
        </authorList>
    </citation>
    <scope>NUCLEOTIDE SEQUENCE</scope>
    <source>
        <strain evidence="11">MPI-CAGE-AT-0016</strain>
    </source>
</reference>
<dbReference type="AlphaFoldDB" id="A0A8K0T5Q2"/>
<sequence>MQEVPRADASALVKLINSTTLLNKQLSAICQLNGLTSSGVKAHLQARITNLIQETINQRDLARFRQIESSVSTTRANGLNHRSSPAKHFDPASAMAPNHNGNYQFGRPGTGFGGGHVAPGNGFNGAMPPGSSAQCPPIPSRRLIKPGMVFKPSPFYDVRYSIGPVRTCESKANEHTILNSCVNDKSLRVMVFCAADKHGTNDVAFPHQCEIKVNGGEVKANLRGLKNKPGSTKPVDITDLLRLKPANYENRVELTYALTAKIQVGKKIPKSSVIQESTYPVCPATITHNNADISPVTKKFADPDIVTTSQVLSLKCPLSFMRMEVPCRSHLCTHIQCFDATSYLQLQEQGPQWLCPICNKSAPYETLAVDEYVRDILARTPEFTDQITIMPNAEWRVGSVQQDKGGASGAATLDGDDDLEISEVNYISGRQVHTPIRSVQSTATPTTTGVSREGSSLPRGAGSVSHKRPAAEVVDLTLSSDDEGPPPLKKPYLALPSGRPGSNELPQGMRNRPTIIWARADYLPLSMPRISPQRTTGAQLSLRSHRSPSSSDPKHLPPRPTPHLPSTSTTMSFETVMPPYGSTDPSASFLSSSCLDFLLIELVPLAYRLTQELDAKAVTTDVSSPSAAAGGDAASASGHAGGSVSGVGGSLTGTAGTAGGDRKMDEDEERDAVFYRLEKLGYRVGQGLVERFSRERPRFNDTLDMIKFICKDLWVLVFRKQIDNLKTNHRGVYVLTDNNFRPFSRMSAEVGGQAIARAQPFLWFPCGVLRGALAAMGVDATVQAETSELPSAVFQIKTLSSK</sequence>
<dbReference type="Pfam" id="PF02891">
    <property type="entry name" value="zf-MIZ"/>
    <property type="match status" value="1"/>
</dbReference>
<comment type="caution">
    <text evidence="11">The sequence shown here is derived from an EMBL/GenBank/DDBJ whole genome shotgun (WGS) entry which is preliminary data.</text>
</comment>
<evidence type="ECO:0000313" key="11">
    <source>
        <dbReference type="EMBL" id="KAH7349511.1"/>
    </source>
</evidence>
<feature type="compositionally biased region" description="Polar residues" evidence="8">
    <location>
        <begin position="437"/>
        <end position="454"/>
    </location>
</feature>
<feature type="domain" description="PINIT" evidence="10">
    <location>
        <begin position="135"/>
        <end position="278"/>
    </location>
</feature>
<comment type="similarity">
    <text evidence="2">Belongs to the PIAS family.</text>
</comment>
<dbReference type="GO" id="GO:0016874">
    <property type="term" value="F:ligase activity"/>
    <property type="evidence" value="ECO:0007669"/>
    <property type="project" value="UniProtKB-KW"/>
</dbReference>
<evidence type="ECO:0000256" key="5">
    <source>
        <dbReference type="ARBA" id="ARBA00022771"/>
    </source>
</evidence>
<keyword evidence="4" id="KW-0479">Metal-binding</keyword>
<feature type="compositionally biased region" description="Low complexity" evidence="8">
    <location>
        <begin position="623"/>
        <end position="638"/>
    </location>
</feature>
<keyword evidence="6" id="KW-0862">Zinc</keyword>
<dbReference type="InterPro" id="IPR004181">
    <property type="entry name" value="Znf_MIZ"/>
</dbReference>
<feature type="compositionally biased region" description="Gly residues" evidence="8">
    <location>
        <begin position="639"/>
        <end position="659"/>
    </location>
</feature>
<dbReference type="Pfam" id="PF04051">
    <property type="entry name" value="TRAPP"/>
    <property type="match status" value="1"/>
</dbReference>
<gene>
    <name evidence="11" type="ORF">B0T11DRAFT_307881</name>
</gene>
<dbReference type="InterPro" id="IPR037992">
    <property type="entry name" value="TRAPPC6/Trs33"/>
</dbReference>
<dbReference type="Gene3D" id="3.30.40.10">
    <property type="entry name" value="Zinc/RING finger domain, C3HC4 (zinc finger)"/>
    <property type="match status" value="1"/>
</dbReference>
<keyword evidence="11" id="KW-0436">Ligase</keyword>
<protein>
    <submittedName>
        <fullName evidence="11">SUMO ligase SizA</fullName>
    </submittedName>
</protein>
<dbReference type="InterPro" id="IPR013083">
    <property type="entry name" value="Znf_RING/FYVE/PHD"/>
</dbReference>
<feature type="region of interest" description="Disordered" evidence="8">
    <location>
        <begin position="623"/>
        <end position="666"/>
    </location>
</feature>